<evidence type="ECO:0000313" key="1">
    <source>
        <dbReference type="EMBL" id="ACB17002.1"/>
    </source>
</evidence>
<name>B1LFM2_ECOSM</name>
<accession>B1LFM2</accession>
<reference evidence="1 2" key="1">
    <citation type="journal article" date="2008" name="J. Bacteriol.">
        <title>Insights into the environmental resistance gene pool from the genome sequence of the multidrug-resistant environmental isolate Escherichia coli SMS-3-5.</title>
        <authorList>
            <person name="Fricke W.F."/>
            <person name="Wright M.S."/>
            <person name="Lindell A.H."/>
            <person name="Harkins D.M."/>
            <person name="Baker-Austin C."/>
            <person name="Ravel J."/>
            <person name="Stepanauskas R."/>
        </authorList>
    </citation>
    <scope>NUCLEOTIDE SEQUENCE [LARGE SCALE GENOMIC DNA]</scope>
    <source>
        <strain evidence="2">SMS-3-5 / SECEC</strain>
    </source>
</reference>
<dbReference type="AlphaFoldDB" id="B1LFM2"/>
<gene>
    <name evidence="1" type="ordered locus">EcSMS35_3416</name>
</gene>
<dbReference type="HOGENOM" id="CLU_211456_0_0_6"/>
<evidence type="ECO:0000313" key="2">
    <source>
        <dbReference type="Proteomes" id="UP000007011"/>
    </source>
</evidence>
<dbReference type="EMBL" id="CP000970">
    <property type="protein sequence ID" value="ACB17002.1"/>
    <property type="molecule type" value="Genomic_DNA"/>
</dbReference>
<dbReference type="Proteomes" id="UP000007011">
    <property type="component" value="Chromosome"/>
</dbReference>
<organism evidence="1 2">
    <name type="scientific">Escherichia coli (strain SMS-3-5 / SECEC)</name>
    <dbReference type="NCBI Taxonomy" id="439855"/>
    <lineage>
        <taxon>Bacteria</taxon>
        <taxon>Pseudomonadati</taxon>
        <taxon>Pseudomonadota</taxon>
        <taxon>Gammaproteobacteria</taxon>
        <taxon>Enterobacterales</taxon>
        <taxon>Enterobacteriaceae</taxon>
        <taxon>Escherichia</taxon>
    </lineage>
</organism>
<sequence length="45" mass="5372">MLIFLARHFRTIKKRSFTRHYSKRSNILWPTPIKSSVKIPLVVFG</sequence>
<dbReference type="KEGG" id="ecm:EcSMS35_3416"/>
<protein>
    <submittedName>
        <fullName evidence="1">Uncharacterized protein</fullName>
    </submittedName>
</protein>
<proteinExistence type="predicted"/>